<dbReference type="AlphaFoldDB" id="A0A0R3QZ92"/>
<accession>A0A0R3QZ92</accession>
<feature type="compositionally biased region" description="Basic and acidic residues" evidence="1">
    <location>
        <begin position="7"/>
        <end position="24"/>
    </location>
</feature>
<feature type="region of interest" description="Disordered" evidence="1">
    <location>
        <begin position="1"/>
        <end position="24"/>
    </location>
</feature>
<name>A0A0R3QZ92_9BILA</name>
<reference evidence="4" key="1">
    <citation type="submission" date="2017-02" db="UniProtKB">
        <authorList>
            <consortium name="WormBaseParasite"/>
        </authorList>
    </citation>
    <scope>IDENTIFICATION</scope>
</reference>
<protein>
    <submittedName>
        <fullName evidence="4">Ovule protein</fullName>
    </submittedName>
</protein>
<dbReference type="EMBL" id="UZAG01018031">
    <property type="protein sequence ID" value="VDO37828.1"/>
    <property type="molecule type" value="Genomic_DNA"/>
</dbReference>
<organism evidence="4">
    <name type="scientific">Brugia timori</name>
    <dbReference type="NCBI Taxonomy" id="42155"/>
    <lineage>
        <taxon>Eukaryota</taxon>
        <taxon>Metazoa</taxon>
        <taxon>Ecdysozoa</taxon>
        <taxon>Nematoda</taxon>
        <taxon>Chromadorea</taxon>
        <taxon>Rhabditida</taxon>
        <taxon>Spirurina</taxon>
        <taxon>Spiruromorpha</taxon>
        <taxon>Filarioidea</taxon>
        <taxon>Onchocercidae</taxon>
        <taxon>Brugia</taxon>
    </lineage>
</organism>
<evidence type="ECO:0000313" key="4">
    <source>
        <dbReference type="WBParaSite" id="BTMF_0001306601-mRNA-1"/>
    </source>
</evidence>
<sequence length="75" mass="8854">MCFNSPDHVHPKSGMQKDTERRPDSDRCCYFNSFQNQFDSKFYRRNLGFAHYHSIPSPRSLVTCSVFTCVWVNTQ</sequence>
<evidence type="ECO:0000313" key="2">
    <source>
        <dbReference type="EMBL" id="VDO37828.1"/>
    </source>
</evidence>
<gene>
    <name evidence="2" type="ORF">BTMF_LOCUS11078</name>
</gene>
<dbReference type="Proteomes" id="UP000280834">
    <property type="component" value="Unassembled WGS sequence"/>
</dbReference>
<reference evidence="2 3" key="2">
    <citation type="submission" date="2018-11" db="EMBL/GenBank/DDBJ databases">
        <authorList>
            <consortium name="Pathogen Informatics"/>
        </authorList>
    </citation>
    <scope>NUCLEOTIDE SEQUENCE [LARGE SCALE GENOMIC DNA]</scope>
</reference>
<evidence type="ECO:0000313" key="3">
    <source>
        <dbReference type="Proteomes" id="UP000280834"/>
    </source>
</evidence>
<evidence type="ECO:0000256" key="1">
    <source>
        <dbReference type="SAM" id="MobiDB-lite"/>
    </source>
</evidence>
<keyword evidence="3" id="KW-1185">Reference proteome</keyword>
<proteinExistence type="predicted"/>
<dbReference type="WBParaSite" id="BTMF_0001306601-mRNA-1">
    <property type="protein sequence ID" value="BTMF_0001306601-mRNA-1"/>
    <property type="gene ID" value="BTMF_0001306601"/>
</dbReference>